<dbReference type="EMBL" id="JAJGCB010000001">
    <property type="protein sequence ID" value="KAJ8995930.1"/>
    <property type="molecule type" value="Genomic_DNA"/>
</dbReference>
<organism evidence="5 6">
    <name type="scientific">Exophiala dermatitidis</name>
    <name type="common">Black yeast-like fungus</name>
    <name type="synonym">Wangiella dermatitidis</name>
    <dbReference type="NCBI Taxonomy" id="5970"/>
    <lineage>
        <taxon>Eukaryota</taxon>
        <taxon>Fungi</taxon>
        <taxon>Dikarya</taxon>
        <taxon>Ascomycota</taxon>
        <taxon>Pezizomycotina</taxon>
        <taxon>Eurotiomycetes</taxon>
        <taxon>Chaetothyriomycetidae</taxon>
        <taxon>Chaetothyriales</taxon>
        <taxon>Herpotrichiellaceae</taxon>
        <taxon>Exophiala</taxon>
    </lineage>
</organism>
<dbReference type="GO" id="GO:0000139">
    <property type="term" value="C:Golgi membrane"/>
    <property type="evidence" value="ECO:0007669"/>
    <property type="project" value="TreeGrafter"/>
</dbReference>
<comment type="similarity">
    <text evidence="1">Belongs to the glycosyltransferase 34 family.</text>
</comment>
<evidence type="ECO:0000313" key="5">
    <source>
        <dbReference type="EMBL" id="KAJ8995930.1"/>
    </source>
</evidence>
<evidence type="ECO:0008006" key="7">
    <source>
        <dbReference type="Google" id="ProtNLM"/>
    </source>
</evidence>
<evidence type="ECO:0000313" key="6">
    <source>
        <dbReference type="Proteomes" id="UP001161757"/>
    </source>
</evidence>
<comment type="caution">
    <text evidence="5">The sequence shown here is derived from an EMBL/GenBank/DDBJ whole genome shotgun (WGS) entry which is preliminary data.</text>
</comment>
<dbReference type="PANTHER" id="PTHR31306:SF8">
    <property type="entry name" value="GLYCOSYLTRANSFERASE FAMILY 34 PROTEIN"/>
    <property type="match status" value="1"/>
</dbReference>
<sequence>MTFDQMAFSAWAMPTTGNSQRLGFRLWASVVIVLLILFVITPFDNTQFLRPGAPGEQGNHTYEVLAESQTTSTVLTDGDRRNIGLVSMAYGNDTALYDRAIDSHARHAARHNYPLYVLRREVAEGYWSKTLYLISLLVHELSKPQDTRLEWLMWFDADSVAINREIPLEVFVPNISDKVFEDTNVVIAHDEWGMNTGIFFTRVHPRSVTILTKAFGYPIWRPEEDLEHAYDQRALDLTICSAEFQRHVLWVPRPFFNARYEEVVPGTMFAHFYSDAKRPEHMQEWLRKLEAGQDSDMQVSYNTSSYPALVDDFWATARECRTLVTLGQESLKTVPDDGHRKVLQSNLDRLDSACIWKTEDVESLKAIIQEVKLATHW</sequence>
<keyword evidence="2" id="KW-0328">Glycosyltransferase</keyword>
<accession>A0AAN6F1U5</accession>
<protein>
    <recommendedName>
        <fullName evidence="7">Galactosyl transferase GMA12/MNN10 family protein</fullName>
    </recommendedName>
</protein>
<name>A0AAN6F1U5_EXODE</name>
<keyword evidence="4" id="KW-1133">Transmembrane helix</keyword>
<keyword evidence="4" id="KW-0472">Membrane</keyword>
<evidence type="ECO:0000256" key="1">
    <source>
        <dbReference type="ARBA" id="ARBA00005664"/>
    </source>
</evidence>
<evidence type="ECO:0000256" key="2">
    <source>
        <dbReference type="ARBA" id="ARBA00022676"/>
    </source>
</evidence>
<proteinExistence type="inferred from homology"/>
<dbReference type="Proteomes" id="UP001161757">
    <property type="component" value="Unassembled WGS sequence"/>
</dbReference>
<dbReference type="PANTHER" id="PTHR31306">
    <property type="entry name" value="ALPHA-1,6-MANNOSYLTRANSFERASE MNN11-RELATED"/>
    <property type="match status" value="1"/>
</dbReference>
<dbReference type="AlphaFoldDB" id="A0AAN6F1U5"/>
<dbReference type="GO" id="GO:0006487">
    <property type="term" value="P:protein N-linked glycosylation"/>
    <property type="evidence" value="ECO:0007669"/>
    <property type="project" value="TreeGrafter"/>
</dbReference>
<evidence type="ECO:0000256" key="4">
    <source>
        <dbReference type="SAM" id="Phobius"/>
    </source>
</evidence>
<dbReference type="InterPro" id="IPR029044">
    <property type="entry name" value="Nucleotide-diphossugar_trans"/>
</dbReference>
<reference evidence="5" key="1">
    <citation type="submission" date="2023-01" db="EMBL/GenBank/DDBJ databases">
        <title>Exophiala dermititidis isolated from Cystic Fibrosis Patient.</title>
        <authorList>
            <person name="Kurbessoian T."/>
            <person name="Crocker A."/>
            <person name="Murante D."/>
            <person name="Hogan D.A."/>
            <person name="Stajich J.E."/>
        </authorList>
    </citation>
    <scope>NUCLEOTIDE SEQUENCE</scope>
    <source>
        <strain evidence="5">Ex8</strain>
    </source>
</reference>
<dbReference type="InterPro" id="IPR008630">
    <property type="entry name" value="Glyco_trans_34"/>
</dbReference>
<gene>
    <name evidence="5" type="ORF">HRR80_000678</name>
</gene>
<keyword evidence="3" id="KW-0808">Transferase</keyword>
<dbReference type="Gene3D" id="3.90.550.10">
    <property type="entry name" value="Spore Coat Polysaccharide Biosynthesis Protein SpsA, Chain A"/>
    <property type="match status" value="1"/>
</dbReference>
<keyword evidence="4" id="KW-0812">Transmembrane</keyword>
<dbReference type="GO" id="GO:0016757">
    <property type="term" value="F:glycosyltransferase activity"/>
    <property type="evidence" value="ECO:0007669"/>
    <property type="project" value="UniProtKB-KW"/>
</dbReference>
<evidence type="ECO:0000256" key="3">
    <source>
        <dbReference type="ARBA" id="ARBA00022679"/>
    </source>
</evidence>
<feature type="transmembrane region" description="Helical" evidence="4">
    <location>
        <begin position="22"/>
        <end position="43"/>
    </location>
</feature>